<accession>A0A930UZM2</accession>
<evidence type="ECO:0000256" key="2">
    <source>
        <dbReference type="ARBA" id="ARBA00022679"/>
    </source>
</evidence>
<dbReference type="PANTHER" id="PTHR11061:SF30">
    <property type="entry name" value="TRNA (URACIL(54)-C(5))-METHYLTRANSFERASE"/>
    <property type="match status" value="1"/>
</dbReference>
<keyword evidence="3 4" id="KW-0949">S-adenosyl-L-methionine</keyword>
<proteinExistence type="inferred from homology"/>
<dbReference type="SUPFAM" id="SSF53335">
    <property type="entry name" value="S-adenosyl-L-methionine-dependent methyltransferases"/>
    <property type="match status" value="1"/>
</dbReference>
<reference evidence="5" key="1">
    <citation type="submission" date="2020-11" db="EMBL/GenBank/DDBJ databases">
        <title>Nocardioides sp. CBS4Y-1, whole genome shotgun sequence.</title>
        <authorList>
            <person name="Tuo L."/>
        </authorList>
    </citation>
    <scope>NUCLEOTIDE SEQUENCE</scope>
    <source>
        <strain evidence="5">CBS4Y-1</strain>
    </source>
</reference>
<protein>
    <submittedName>
        <fullName evidence="5">Class I SAM-dependent RNA methyltransferase</fullName>
    </submittedName>
</protein>
<name>A0A930UZM2_9ACTN</name>
<dbReference type="InterPro" id="IPR010280">
    <property type="entry name" value="U5_MeTrfase_fam"/>
</dbReference>
<feature type="binding site" evidence="4">
    <location>
        <position position="191"/>
    </location>
    <ligand>
        <name>S-adenosyl-L-methionine</name>
        <dbReference type="ChEBI" id="CHEBI:59789"/>
    </ligand>
</feature>
<dbReference type="Gene3D" id="3.40.50.150">
    <property type="entry name" value="Vaccinia Virus protein VP39"/>
    <property type="match status" value="2"/>
</dbReference>
<dbReference type="CDD" id="cd02440">
    <property type="entry name" value="AdoMet_MTases"/>
    <property type="match status" value="1"/>
</dbReference>
<dbReference type="InterPro" id="IPR012340">
    <property type="entry name" value="NA-bd_OB-fold"/>
</dbReference>
<comment type="similarity">
    <text evidence="4">Belongs to the class I-like SAM-binding methyltransferase superfamily. RNA M5U methyltransferase family.</text>
</comment>
<dbReference type="SUPFAM" id="SSF50249">
    <property type="entry name" value="Nucleic acid-binding proteins"/>
    <property type="match status" value="1"/>
</dbReference>
<dbReference type="GO" id="GO:0070475">
    <property type="term" value="P:rRNA base methylation"/>
    <property type="evidence" value="ECO:0007669"/>
    <property type="project" value="TreeGrafter"/>
</dbReference>
<feature type="binding site" evidence="4">
    <location>
        <position position="244"/>
    </location>
    <ligand>
        <name>S-adenosyl-L-methionine</name>
        <dbReference type="ChEBI" id="CHEBI:59789"/>
    </ligand>
</feature>
<evidence type="ECO:0000313" key="5">
    <source>
        <dbReference type="EMBL" id="MBF4160980.1"/>
    </source>
</evidence>
<evidence type="ECO:0000256" key="1">
    <source>
        <dbReference type="ARBA" id="ARBA00022603"/>
    </source>
</evidence>
<feature type="binding site" evidence="4">
    <location>
        <position position="293"/>
    </location>
    <ligand>
        <name>S-adenosyl-L-methionine</name>
        <dbReference type="ChEBI" id="CHEBI:59789"/>
    </ligand>
</feature>
<dbReference type="AlphaFoldDB" id="A0A930UZM2"/>
<feature type="active site" description="Nucleophile" evidence="4">
    <location>
        <position position="320"/>
    </location>
</feature>
<dbReference type="InterPro" id="IPR029063">
    <property type="entry name" value="SAM-dependent_MTases_sf"/>
</dbReference>
<dbReference type="PROSITE" id="PS51687">
    <property type="entry name" value="SAM_MT_RNA_M5U"/>
    <property type="match status" value="1"/>
</dbReference>
<keyword evidence="1 4" id="KW-0489">Methyltransferase</keyword>
<sequence length="368" mass="39998">MTDSLRWEGVVGPVAHGGHCVLRPSEGPVVFVRHALPGERVVVEITEGAEGDRFWRGDAVEVLEASPDRVQAPCPYSGPHACGGCDFQHVDLAAQRRLKASVVREQLQRLADLEWDVEVEAVPGDTPEVARGLRWRTKQRYVDLGGGRRGMRKHRSHEVVEVDDCLIDAHHPPDPTVRGVRFEVADDGFWQVHPGAAEALVDTVMSFGAPRSGERVLDLYGGVGLFARFLAEAVGEFGAVGLVEGDQRACGHARTNLADVPARTQVVAGDVRRVLERPRGSLLTDPVDLVVLDPPRQGAKRAVVAAVAQRRPSRVVYVACDPAALARDVAYFADAGYVLTHLRALDLFPMTHHVECVALLTKTGSDLQ</sequence>
<dbReference type="PANTHER" id="PTHR11061">
    <property type="entry name" value="RNA M5U METHYLTRANSFERASE"/>
    <property type="match status" value="1"/>
</dbReference>
<dbReference type="Proteomes" id="UP000656804">
    <property type="component" value="Unassembled WGS sequence"/>
</dbReference>
<keyword evidence="6" id="KW-1185">Reference proteome</keyword>
<gene>
    <name evidence="5" type="ORF">ISG29_04710</name>
</gene>
<dbReference type="EMBL" id="JADIVZ010000001">
    <property type="protein sequence ID" value="MBF4160980.1"/>
    <property type="molecule type" value="Genomic_DNA"/>
</dbReference>
<organism evidence="5 6">
    <name type="scientific">Nocardioides acrostichi</name>
    <dbReference type="NCBI Taxonomy" id="2784339"/>
    <lineage>
        <taxon>Bacteria</taxon>
        <taxon>Bacillati</taxon>
        <taxon>Actinomycetota</taxon>
        <taxon>Actinomycetes</taxon>
        <taxon>Propionibacteriales</taxon>
        <taxon>Nocardioidaceae</taxon>
        <taxon>Nocardioides</taxon>
    </lineage>
</organism>
<dbReference type="Pfam" id="PF05958">
    <property type="entry name" value="tRNA_U5-meth_tr"/>
    <property type="match status" value="1"/>
</dbReference>
<dbReference type="Gene3D" id="2.40.50.140">
    <property type="entry name" value="Nucleic acid-binding proteins"/>
    <property type="match status" value="1"/>
</dbReference>
<feature type="binding site" evidence="4">
    <location>
        <position position="220"/>
    </location>
    <ligand>
        <name>S-adenosyl-L-methionine</name>
        <dbReference type="ChEBI" id="CHEBI:59789"/>
    </ligand>
</feature>
<evidence type="ECO:0000313" key="6">
    <source>
        <dbReference type="Proteomes" id="UP000656804"/>
    </source>
</evidence>
<dbReference type="RefSeq" id="WP_194502141.1">
    <property type="nucleotide sequence ID" value="NZ_JADIVZ010000001.1"/>
</dbReference>
<evidence type="ECO:0000256" key="4">
    <source>
        <dbReference type="PROSITE-ProRule" id="PRU01024"/>
    </source>
</evidence>
<evidence type="ECO:0000256" key="3">
    <source>
        <dbReference type="ARBA" id="ARBA00022691"/>
    </source>
</evidence>
<dbReference type="InterPro" id="IPR030391">
    <property type="entry name" value="MeTrfase_TrmA_CS"/>
</dbReference>
<dbReference type="GO" id="GO:0070041">
    <property type="term" value="F:rRNA (uridine-C5-)-methyltransferase activity"/>
    <property type="evidence" value="ECO:0007669"/>
    <property type="project" value="TreeGrafter"/>
</dbReference>
<keyword evidence="2 4" id="KW-0808">Transferase</keyword>
<dbReference type="PROSITE" id="PS01231">
    <property type="entry name" value="TRMA_2"/>
    <property type="match status" value="1"/>
</dbReference>
<comment type="caution">
    <text evidence="5">The sequence shown here is derived from an EMBL/GenBank/DDBJ whole genome shotgun (WGS) entry which is preliminary data.</text>
</comment>